<proteinExistence type="predicted"/>
<sequence>MARSPIRSRQTIPHGTPAQAGPSTSHVTTRRIIHVITSRQDRSPAGQMGGYIMQKIVTAVLITALTVTGALAEDAASEPTPATLPEASPDSQPSSLAERMGAGTPASPLAYLRLHSVTEPGELVGPGDQIAINRAFLNWSLRCEIRPSKDVRSCFTEQKLNSGTDGLVWRIGQNTDLKPVVQFSLPADFQSSAGLRMKFSGLEKTIDPSHFVCSQRACVGGFLFEGFVQAAIMESERIGFSFDRKNGGTVTLEGSMQGLKLALDAARRDPYGRDVSYAVGKAGNTSKAGNAGKPVRDAGKAEARTNFKPKKPVAPKQPAPARKVETPAPQPPAPEPEAEKIAADTAAPRRNTLY</sequence>
<organism evidence="2">
    <name type="scientific">Ochrobactrum sp. LM19</name>
    <dbReference type="NCBI Taxonomy" id="1449781"/>
    <lineage>
        <taxon>Bacteria</taxon>
        <taxon>Pseudomonadati</taxon>
        <taxon>Pseudomonadota</taxon>
        <taxon>Alphaproteobacteria</taxon>
        <taxon>Hyphomicrobiales</taxon>
        <taxon>Brucellaceae</taxon>
        <taxon>Brucella/Ochrobactrum group</taxon>
        <taxon>Ochrobactrum</taxon>
    </lineage>
</organism>
<feature type="region of interest" description="Disordered" evidence="1">
    <location>
        <begin position="282"/>
        <end position="354"/>
    </location>
</feature>
<feature type="compositionally biased region" description="Basic and acidic residues" evidence="1">
    <location>
        <begin position="294"/>
        <end position="305"/>
    </location>
</feature>
<evidence type="ECO:0000256" key="1">
    <source>
        <dbReference type="SAM" id="MobiDB-lite"/>
    </source>
</evidence>
<dbReference type="Gene3D" id="2.60.40.1880">
    <property type="entry name" value="Invasion associated locus B (IalB) protein"/>
    <property type="match status" value="1"/>
</dbReference>
<geneLocation type="plasmid" evidence="2">
    <name>pLM19O2</name>
</geneLocation>
<feature type="region of interest" description="Disordered" evidence="1">
    <location>
        <begin position="1"/>
        <end position="28"/>
    </location>
</feature>
<reference evidence="2" key="1">
    <citation type="submission" date="2014-09" db="EMBL/GenBank/DDBJ databases">
        <title>The mobilome of the heavy metals and metalloids hypertolerant bacteria from the Lubin copper mine (Poland).</title>
        <authorList>
            <person name="Dziewit L."/>
            <person name="Bartosik D."/>
        </authorList>
    </citation>
    <scope>NUCLEOTIDE SEQUENCE</scope>
    <source>
        <plasmid evidence="2">pLM19O2</plasmid>
    </source>
</reference>
<evidence type="ECO:0000313" key="2">
    <source>
        <dbReference type="EMBL" id="AJW30013.1"/>
    </source>
</evidence>
<name>A0A0D5A1D6_9HYPH</name>
<feature type="region of interest" description="Disordered" evidence="1">
    <location>
        <begin position="76"/>
        <end position="102"/>
    </location>
</feature>
<dbReference type="InterPro" id="IPR010642">
    <property type="entry name" value="Invasion_prot_B"/>
</dbReference>
<dbReference type="EMBL" id="KM659092">
    <property type="protein sequence ID" value="AJW30013.1"/>
    <property type="molecule type" value="Genomic_DNA"/>
</dbReference>
<accession>A0A0D5A1D6</accession>
<dbReference type="InterPro" id="IPR038696">
    <property type="entry name" value="IalB_sf"/>
</dbReference>
<dbReference type="AlphaFoldDB" id="A0A0D5A1D6"/>
<gene>
    <name evidence="2" type="ORF">pLM19O2_p68</name>
</gene>
<protein>
    <submittedName>
        <fullName evidence="2">Invasion associated locus B (IalB)</fullName>
    </submittedName>
</protein>
<dbReference type="Pfam" id="PF06776">
    <property type="entry name" value="IalB"/>
    <property type="match status" value="1"/>
</dbReference>
<keyword evidence="2" id="KW-0614">Plasmid</keyword>